<dbReference type="SUPFAM" id="SSF88713">
    <property type="entry name" value="Glycoside hydrolase/deacetylase"/>
    <property type="match status" value="1"/>
</dbReference>
<feature type="domain" description="NodB homology" evidence="1">
    <location>
        <begin position="87"/>
        <end position="342"/>
    </location>
</feature>
<keyword evidence="3" id="KW-1185">Reference proteome</keyword>
<evidence type="ECO:0000313" key="2">
    <source>
        <dbReference type="EMBL" id="KXT04768.1"/>
    </source>
</evidence>
<sequence length="342" mass="38624">MARAGRETWRVYDDIARHILADSVQSLKNCLDVTEAVIQDLDITTSRWARKESWLVMASIWTLSSSVVLISSKANWINTCDGSPQTPTNVSRGVFGATVGTDRLLKMFDRYGIKATWFTPAHTLESFPSQLAKVRDSGHEIGLHGYTHENIAKLNAQQQLDVLTRSIDAVTKFTGKKPKGYTAPLWATSKELIPQLQDAGILYDHSFMHHDVQPYWAPDTLAFSWVETNLLDDANDHDEAIQGSRDMGWAQGYVDTHSVERLWKEQFDFAYREYDEFIFPMSIHPQVSGKPQVIMMHERIIEHINKHPGVEWMTLSGMAEEFVAGRITGATIEGGVDPTARM</sequence>
<dbReference type="Pfam" id="PF01522">
    <property type="entry name" value="Polysacc_deac_1"/>
    <property type="match status" value="1"/>
</dbReference>
<dbReference type="OrthoDB" id="2125469at2759"/>
<dbReference type="GO" id="GO:0016810">
    <property type="term" value="F:hydrolase activity, acting on carbon-nitrogen (but not peptide) bonds"/>
    <property type="evidence" value="ECO:0007669"/>
    <property type="project" value="InterPro"/>
</dbReference>
<accession>A0A139HQN6</accession>
<dbReference type="EMBL" id="LFZN01000018">
    <property type="protein sequence ID" value="KXT04768.1"/>
    <property type="molecule type" value="Genomic_DNA"/>
</dbReference>
<name>A0A139HQN6_9PEZI</name>
<proteinExistence type="predicted"/>
<dbReference type="AlphaFoldDB" id="A0A139HQN6"/>
<dbReference type="Proteomes" id="UP000070133">
    <property type="component" value="Unassembled WGS sequence"/>
</dbReference>
<evidence type="ECO:0000259" key="1">
    <source>
        <dbReference type="PROSITE" id="PS51677"/>
    </source>
</evidence>
<dbReference type="InterPro" id="IPR002509">
    <property type="entry name" value="NODB_dom"/>
</dbReference>
<reference evidence="2 3" key="1">
    <citation type="submission" date="2015-07" db="EMBL/GenBank/DDBJ databases">
        <title>Comparative genomics of the Sigatoka disease complex on banana suggests a link between parallel evolutionary changes in Pseudocercospora fijiensis and Pseudocercospora eumusae and increased virulence on the banana host.</title>
        <authorList>
            <person name="Chang T.-C."/>
            <person name="Salvucci A."/>
            <person name="Crous P.W."/>
            <person name="Stergiopoulos I."/>
        </authorList>
    </citation>
    <scope>NUCLEOTIDE SEQUENCE [LARGE SCALE GENOMIC DNA]</scope>
    <source>
        <strain evidence="2 3">CBS 114824</strain>
    </source>
</reference>
<dbReference type="STRING" id="321146.A0A139HQN6"/>
<dbReference type="PROSITE" id="PS51677">
    <property type="entry name" value="NODB"/>
    <property type="match status" value="1"/>
</dbReference>
<evidence type="ECO:0000313" key="3">
    <source>
        <dbReference type="Proteomes" id="UP000070133"/>
    </source>
</evidence>
<dbReference type="PANTHER" id="PTHR47561:SF1">
    <property type="entry name" value="POLYSACCHARIDE DEACETYLASE FAMILY PROTEIN (AFU_ORTHOLOGUE AFUA_6G05030)"/>
    <property type="match status" value="1"/>
</dbReference>
<protein>
    <recommendedName>
        <fullName evidence="1">NodB homology domain-containing protein</fullName>
    </recommendedName>
</protein>
<dbReference type="InterPro" id="IPR011330">
    <property type="entry name" value="Glyco_hydro/deAcase_b/a-brl"/>
</dbReference>
<organism evidence="2 3">
    <name type="scientific">Pseudocercospora eumusae</name>
    <dbReference type="NCBI Taxonomy" id="321146"/>
    <lineage>
        <taxon>Eukaryota</taxon>
        <taxon>Fungi</taxon>
        <taxon>Dikarya</taxon>
        <taxon>Ascomycota</taxon>
        <taxon>Pezizomycotina</taxon>
        <taxon>Dothideomycetes</taxon>
        <taxon>Dothideomycetidae</taxon>
        <taxon>Mycosphaerellales</taxon>
        <taxon>Mycosphaerellaceae</taxon>
        <taxon>Pseudocercospora</taxon>
    </lineage>
</organism>
<dbReference type="GO" id="GO:0005975">
    <property type="term" value="P:carbohydrate metabolic process"/>
    <property type="evidence" value="ECO:0007669"/>
    <property type="project" value="InterPro"/>
</dbReference>
<dbReference type="PANTHER" id="PTHR47561">
    <property type="entry name" value="POLYSACCHARIDE DEACETYLASE FAMILY PROTEIN (AFU_ORTHOLOGUE AFUA_6G05030)"/>
    <property type="match status" value="1"/>
</dbReference>
<dbReference type="InterPro" id="IPR037950">
    <property type="entry name" value="PgdA-like"/>
</dbReference>
<comment type="caution">
    <text evidence="2">The sequence shown here is derived from an EMBL/GenBank/DDBJ whole genome shotgun (WGS) entry which is preliminary data.</text>
</comment>
<dbReference type="CDD" id="cd10938">
    <property type="entry name" value="CE4_HpPgdA_like"/>
    <property type="match status" value="1"/>
</dbReference>
<gene>
    <name evidence="2" type="ORF">AC578_9746</name>
</gene>
<dbReference type="Gene3D" id="3.20.20.370">
    <property type="entry name" value="Glycoside hydrolase/deacetylase"/>
    <property type="match status" value="1"/>
</dbReference>